<dbReference type="CDD" id="cd05269">
    <property type="entry name" value="TMR_SDR_a"/>
    <property type="match status" value="1"/>
</dbReference>
<dbReference type="Proteomes" id="UP001500523">
    <property type="component" value="Unassembled WGS sequence"/>
</dbReference>
<name>A0ABP7DT97_9SPHN</name>
<dbReference type="SUPFAM" id="SSF51735">
    <property type="entry name" value="NAD(P)-binding Rossmann-fold domains"/>
    <property type="match status" value="1"/>
</dbReference>
<dbReference type="EMBL" id="BAABBF010000004">
    <property type="protein sequence ID" value="GAA3709581.1"/>
    <property type="molecule type" value="Genomic_DNA"/>
</dbReference>
<evidence type="ECO:0000313" key="3">
    <source>
        <dbReference type="Proteomes" id="UP001500523"/>
    </source>
</evidence>
<dbReference type="InterPro" id="IPR052718">
    <property type="entry name" value="NmrA-type_oxidoreductase"/>
</dbReference>
<feature type="domain" description="NAD(P)-binding" evidence="1">
    <location>
        <begin position="33"/>
        <end position="210"/>
    </location>
</feature>
<sequence>MLTFVCVLTNGKIEAYVRRTTTTAENDMYAITGASGQLGQLVIEDLLTRVAPAGIVALVRDPAGLSRLADRGVVVRPFDYDRPETLAPALAGVDRLLLISSSAVGQRVSQHRAVIEAAKAAGVGHIVYTSILRAPDSPMELAGEHRETEAAIVASGLAHTILRNGWYTENYTASAAPAVQHGAMAGSAGNGRISGASRADYAAAAATVLAEDGTANRVIELAGDDAFTLDQFAAAIGEIAGKPVVYQDMPEADYRQMLEGVGLPAPVAAMLAESDAKAAQGSLYDDGRALSRLIGRPTTPWQDTLRAALQG</sequence>
<dbReference type="Pfam" id="PF13460">
    <property type="entry name" value="NAD_binding_10"/>
    <property type="match status" value="1"/>
</dbReference>
<keyword evidence="3" id="KW-1185">Reference proteome</keyword>
<dbReference type="Gene3D" id="3.90.25.10">
    <property type="entry name" value="UDP-galactose 4-epimerase, domain 1"/>
    <property type="match status" value="1"/>
</dbReference>
<organism evidence="2 3">
    <name type="scientific">Sphingomonas cynarae</name>
    <dbReference type="NCBI Taxonomy" id="930197"/>
    <lineage>
        <taxon>Bacteria</taxon>
        <taxon>Pseudomonadati</taxon>
        <taxon>Pseudomonadota</taxon>
        <taxon>Alphaproteobacteria</taxon>
        <taxon>Sphingomonadales</taxon>
        <taxon>Sphingomonadaceae</taxon>
        <taxon>Sphingomonas</taxon>
    </lineage>
</organism>
<gene>
    <name evidence="2" type="ORF">GCM10022268_18480</name>
</gene>
<comment type="caution">
    <text evidence="2">The sequence shown here is derived from an EMBL/GenBank/DDBJ whole genome shotgun (WGS) entry which is preliminary data.</text>
</comment>
<protein>
    <submittedName>
        <fullName evidence="2">SDR family oxidoreductase</fullName>
    </submittedName>
</protein>
<dbReference type="InterPro" id="IPR016040">
    <property type="entry name" value="NAD(P)-bd_dom"/>
</dbReference>
<dbReference type="InterPro" id="IPR036291">
    <property type="entry name" value="NAD(P)-bd_dom_sf"/>
</dbReference>
<dbReference type="Gene3D" id="3.40.50.720">
    <property type="entry name" value="NAD(P)-binding Rossmann-like Domain"/>
    <property type="match status" value="1"/>
</dbReference>
<reference evidence="3" key="1">
    <citation type="journal article" date="2019" name="Int. J. Syst. Evol. Microbiol.">
        <title>The Global Catalogue of Microorganisms (GCM) 10K type strain sequencing project: providing services to taxonomists for standard genome sequencing and annotation.</title>
        <authorList>
            <consortium name="The Broad Institute Genomics Platform"/>
            <consortium name="The Broad Institute Genome Sequencing Center for Infectious Disease"/>
            <person name="Wu L."/>
            <person name="Ma J."/>
        </authorList>
    </citation>
    <scope>NUCLEOTIDE SEQUENCE [LARGE SCALE GENOMIC DNA]</scope>
    <source>
        <strain evidence="3">JCM 17498</strain>
    </source>
</reference>
<proteinExistence type="predicted"/>
<evidence type="ECO:0000313" key="2">
    <source>
        <dbReference type="EMBL" id="GAA3709581.1"/>
    </source>
</evidence>
<accession>A0ABP7DT97</accession>
<dbReference type="PANTHER" id="PTHR47129">
    <property type="entry name" value="QUINONE OXIDOREDUCTASE 2"/>
    <property type="match status" value="1"/>
</dbReference>
<dbReference type="PANTHER" id="PTHR47129:SF1">
    <property type="entry name" value="NMRA-LIKE DOMAIN-CONTAINING PROTEIN"/>
    <property type="match status" value="1"/>
</dbReference>
<evidence type="ECO:0000259" key="1">
    <source>
        <dbReference type="Pfam" id="PF13460"/>
    </source>
</evidence>